<evidence type="ECO:0000313" key="2">
    <source>
        <dbReference type="Proteomes" id="UP000036202"/>
    </source>
</evidence>
<gene>
    <name evidence="1" type="ORF">BEH_16300</name>
</gene>
<dbReference type="GO" id="GO:0003677">
    <property type="term" value="F:DNA binding"/>
    <property type="evidence" value="ECO:0007669"/>
    <property type="project" value="InterPro"/>
</dbReference>
<sequence length="251" mass="29571">MMKYSIGQFAKKTGVTVRTLRYYEEIGLLIPECTKTNRRFYCDSHLSSLQKIISLKYIGLSLEKIKEYLNEEVWDLRQSLLFQRQIMEKEREKLTNIIKALDNALAVSKEQKELSPSIYVAIIDSFQMEEKSKKALKQILPEDTIDRIFNISDEEQILLNQKWVNIFVELTDLYKEGRESNSLLVQKCIEKVYDLLVSFVGEDLSLITEIKEEDFPQDLLKLPSPFSEKQQKWMDEAFEHHFTLIEKKEKG</sequence>
<keyword evidence="2" id="KW-1185">Reference proteome</keyword>
<organism evidence="1 2">
    <name type="scientific">Priestia filamentosa</name>
    <dbReference type="NCBI Taxonomy" id="1402861"/>
    <lineage>
        <taxon>Bacteria</taxon>
        <taxon>Bacillati</taxon>
        <taxon>Bacillota</taxon>
        <taxon>Bacilli</taxon>
        <taxon>Bacillales</taxon>
        <taxon>Bacillaceae</taxon>
        <taxon>Priestia</taxon>
    </lineage>
</organism>
<proteinExistence type="predicted"/>
<dbReference type="PROSITE" id="PS50937">
    <property type="entry name" value="HTH_MERR_2"/>
    <property type="match status" value="1"/>
</dbReference>
<dbReference type="InterPro" id="IPR009061">
    <property type="entry name" value="DNA-bd_dom_put_sf"/>
</dbReference>
<evidence type="ECO:0000313" key="1">
    <source>
        <dbReference type="EMBL" id="AKO93498.1"/>
    </source>
</evidence>
<dbReference type="Gene3D" id="1.10.1660.10">
    <property type="match status" value="1"/>
</dbReference>
<protein>
    <submittedName>
        <fullName evidence="1">Uncharacterized protein</fullName>
    </submittedName>
</protein>
<dbReference type="KEGG" id="beo:BEH_16300"/>
<dbReference type="PANTHER" id="PTHR30204:SF96">
    <property type="entry name" value="CHROMOSOME-ANCHORING PROTEIN RACA"/>
    <property type="match status" value="1"/>
</dbReference>
<dbReference type="PATRIC" id="fig|135735.6.peg.3461"/>
<dbReference type="EMBL" id="CP011974">
    <property type="protein sequence ID" value="AKO93498.1"/>
    <property type="molecule type" value="Genomic_DNA"/>
</dbReference>
<dbReference type="PRINTS" id="PR00040">
    <property type="entry name" value="HTHMERR"/>
</dbReference>
<dbReference type="AlphaFoldDB" id="A0A0H4KYT7"/>
<dbReference type="PROSITE" id="PS00552">
    <property type="entry name" value="HTH_MERR_1"/>
    <property type="match status" value="1"/>
</dbReference>
<dbReference type="SUPFAM" id="SSF46955">
    <property type="entry name" value="Putative DNA-binding domain"/>
    <property type="match status" value="1"/>
</dbReference>
<dbReference type="CDD" id="cd01106">
    <property type="entry name" value="HTH_TipAL-Mta"/>
    <property type="match status" value="1"/>
</dbReference>
<dbReference type="GO" id="GO:0003700">
    <property type="term" value="F:DNA-binding transcription factor activity"/>
    <property type="evidence" value="ECO:0007669"/>
    <property type="project" value="InterPro"/>
</dbReference>
<accession>A0A0H4KYT7</accession>
<reference evidence="2" key="2">
    <citation type="submission" date="2015-06" db="EMBL/GenBank/DDBJ databases">
        <title>Genome Sequence of Bacillus endophyticus and Analysis of its Companion Mechanism in the Ketogulonigenium vulgare-Bacillus strain Consortium.</title>
        <authorList>
            <person name="Jia N."/>
            <person name="Du J."/>
            <person name="Ding M.-Z."/>
            <person name="Gao F."/>
            <person name="Yuan Y.-J."/>
        </authorList>
    </citation>
    <scope>NUCLEOTIDE SEQUENCE [LARGE SCALE GENOMIC DNA]</scope>
    <source>
        <strain evidence="2">Hbe603</strain>
    </source>
</reference>
<dbReference type="InterPro" id="IPR047057">
    <property type="entry name" value="MerR_fam"/>
</dbReference>
<dbReference type="PANTHER" id="PTHR30204">
    <property type="entry name" value="REDOX-CYCLING DRUG-SENSING TRANSCRIPTIONAL ACTIVATOR SOXR"/>
    <property type="match status" value="1"/>
</dbReference>
<reference evidence="1 2" key="1">
    <citation type="journal article" date="2015" name="PLoS ONE">
        <title>Genome Sequence of Bacillus endophyticus and Analysis of Its Companion Mechanism in the Ketogulonigenium vulgare-Bacillus Strain Consortium.</title>
        <authorList>
            <person name="Jia N."/>
            <person name="Du J."/>
            <person name="Ding M.Z."/>
            <person name="Gao F."/>
            <person name="Yuan Y.J."/>
        </authorList>
    </citation>
    <scope>NUCLEOTIDE SEQUENCE [LARGE SCALE GENOMIC DNA]</scope>
    <source>
        <strain evidence="1 2">Hbe603</strain>
    </source>
</reference>
<dbReference type="Pfam" id="PF13411">
    <property type="entry name" value="MerR_1"/>
    <property type="match status" value="1"/>
</dbReference>
<dbReference type="InterPro" id="IPR000551">
    <property type="entry name" value="MerR-type_HTH_dom"/>
</dbReference>
<dbReference type="Proteomes" id="UP000036202">
    <property type="component" value="Chromosome"/>
</dbReference>
<dbReference type="OrthoDB" id="1894615at2"/>
<dbReference type="SMART" id="SM00422">
    <property type="entry name" value="HTH_MERR"/>
    <property type="match status" value="1"/>
</dbReference>
<accession>A0A231SKC9</accession>
<name>A0A0H4KYT7_9BACI</name>